<evidence type="ECO:0000313" key="3">
    <source>
        <dbReference type="WBParaSite" id="maker-uti_cns_0011538-snap-gene-0.4-mRNA-1"/>
    </source>
</evidence>
<evidence type="ECO:0000256" key="1">
    <source>
        <dbReference type="SAM" id="MobiDB-lite"/>
    </source>
</evidence>
<feature type="region of interest" description="Disordered" evidence="1">
    <location>
        <begin position="2019"/>
        <end position="2072"/>
    </location>
</feature>
<evidence type="ECO:0000313" key="2">
    <source>
        <dbReference type="Proteomes" id="UP000095280"/>
    </source>
</evidence>
<keyword evidence="2" id="KW-1185">Reference proteome</keyword>
<feature type="region of interest" description="Disordered" evidence="1">
    <location>
        <begin position="1"/>
        <end position="57"/>
    </location>
</feature>
<dbReference type="Gene3D" id="3.40.50.11980">
    <property type="match status" value="1"/>
</dbReference>
<protein>
    <submittedName>
        <fullName evidence="3">PRORP domain-containing protein</fullName>
    </submittedName>
</protein>
<name>A0A1I8IDU1_9PLAT</name>
<feature type="region of interest" description="Disordered" evidence="1">
    <location>
        <begin position="1690"/>
        <end position="1714"/>
    </location>
</feature>
<feature type="compositionally biased region" description="Basic and acidic residues" evidence="1">
    <location>
        <begin position="1555"/>
        <end position="1567"/>
    </location>
</feature>
<feature type="region of interest" description="Disordered" evidence="1">
    <location>
        <begin position="1016"/>
        <end position="1041"/>
    </location>
</feature>
<sequence>IDSGSRRTFLQQGQPVQTPQSRQQGSLIAYRKPSLGNSSPSASGSGPATEPRIRGTTADRLSIRAECYGKHSNPYRSTFRLVHQEIPESPVVPQARMLGNGAEKCFVAGDGLLKGVSLELQPAVLLASQLVRAANAASLQAEQLGANRRKVRRLGRLRHQAASEVLDFGEVPRQPGEVLVAADDGHAGQRERRSFGGWQRGADSEVNSTAVAERIQDLDGIRSRRQRRRRHRLLIRAVAAHNSNNTAIGEPLAANFFSGVLEEVFNIFTKEMLQAVAAASRLLPLVHIRCLSQSGSGQGQRPSFEFLPPLSPAVQEAQQSLSKANERKTGSCSNRLLAELRNRYANFPSAQPQIQLTVALSAAADCSLDAKAFASLRQFLLEEAERWRLGRGGGGGHLWLALLLRLLTSAGAASGQLFHSLASHGLAEEPLRSCPTSLLAVASACSAGDCPDLVHRALERLLDCGASSDQLRSMSAVACKLLSRHPHRRLYERWKRLANSAKDLEPAEAPAASELTGTPGFLLKNPALVARYGTEQELLELYSAAELAWDTSEFGGHDRLFRSALPILTKDFLDGLSASKRLSSASDLHARLLWPMASRRGLPVNITAVPLLVDLLNKLSPGADGRRWTAQPVSLSDVLTSESEATSSTIRARSCPACGCRFPPAAYRPEPTEAEVANLLAAGADRRRRPAAPPAVLAAYRRWLAETSAANGPFDLVVDTSNLLLHRGRLVNTQWALLEKLRSQHGGIGAISLFQTAAADDLFALHAALSSGPRCHILSNDTYRDHSYLAWQRHEFVDWQLARHIFFRAPATKGAALPPLGSPQRSDVPELTADNQAQIGGPMHLLTALPKSATESEEGLVPELGLMLSLLESLPGIFGRRDEPVEPDAQDAVLVQRPEEQLRVGGAAELPQPLVLDGDLRHAGPVPVGETLRRAEAAADAGALGQDLLQLRGRPARDEGPDECQRVLVEAVLMSESSTLTAKAVPQANGCVMYSSMSGSSSSSWSRNCTLSSTASSVRMRTDSASKPATAPDEDVATGGSGPPTAWLASNFIALMFSEHRMASLSTRVGSSMFEFCFELSTMQISARLMFTALRLDRLSGEPGKMLSFGKFISVAHEDDVLELVEVEVARPQRHDEVAQADQRAGRVSKQADHDVVGVHRGGHLFAVQNSVVEVDIRAPVEHAGRVEFPFQLLLLVQLLQRGDAAAGTSWDGALIGCQRVLLRLRLRLRLLALCALLLLLLRWQLVGGLAAALLDHPGFVHVAVAALTKNAFLTSSADCAMKKPCVPCSMRMFSLGLMAMQLSVPWSFLASTAISSSRSLVKHSSAAIGKVSPSNAGDRYSVVVEPLRHGLVVLVAAHGEQVGQQGGEAERQAALRQEAQLQLGDADGIVALLPVPAGDVQQVGLVVVLHQLDDHLDPVAEVLDRDHAHDVCRVLSIRVGAVLVGQHQAGVRRLQAHAAQVLGVHHGALEELHLGEVALEQALQLQVGHVLVQNHNLDVNVFAVLVQEVAEEVGHGLVGDVAAQHNVLLAGLLAEVAAVLVARAEDVGNLRDGVSEHGQAAHDHQGGQDAARGGGAVDVAVSHRRHGDDDEVNAGRVGHVEAAVSVVKVGRVARVLNQVHEAGRGEHQRGEEGDELEQPDARAGLEHVQVLQHVWQAEDAQSAGGAQPDPGAVQVDGHEGRWYGEDVHQREHLEPEPQLVLRSDEPDEEVDQEDDVERQVHLLRQAVHPADALLGLRHPAGVDDTTREAMLTTKTSTTRMRPVVVWPEISSPAQSFASVSQPISTASEAAATAASAAASPSASSSSSLARPPPAARARLACLLPGGLVLVFVGGVLGGPGEAVGQTSQQASITNVTPPNSTMPLLARKMYHLRWLTQSRPFGRSAAAAAAAESLANGVTSAAADDSSALAPVTVATTVTATAKAAAESWWRGSFSVPSSLTSSVASAGTQQRGAVQVDTSMRACQELFGGALGSSRYRCSALRVMTAAKDLPPFDCSARRLFRMQAEPLIPAALRHRGCEPSKEAASQRQPCGKQRRRQQSAAPGRRQSWRRPAQHAIRPAQSVRGGGQKHGALSLRLANPRQRFDLGLVPGTGLQIGDSVLAQVRIVERRPVENPAALVAGDGPPGRVVEHRPDADLVAHQGVSAVDRHLPAQRLAVRLHVVGRDAYSISGPDPDAVVRAGHQAVDCDVGVQGELHRSRCIPPSSAGGCTSSWTLLAVVDTTVTGAGLAPRPCEDPVGAIVSVRWNLGELAVPAPLRVRQAVADAGDVGDIAQPAVHHAHIVGGAVLLELQVQRAGGVHLAHQLHSIAEPDLPVHHGLVVAKLRYQMHDNVDLGLGVHVGSDLPDDIGGHHGPADVGVVVFEEFRHSDTEFANVGPGVHEVLVGAVQRGADDEALQRVDGVPAASPDWLAVEEPSHADVAALERAEYGAGLVKRDPLLGLFEITTPAADWAGRGATQQVESSYQGVDCQLAAVVQLHRRAVGCQCKV</sequence>
<feature type="compositionally biased region" description="Low complexity" evidence="1">
    <location>
        <begin position="33"/>
        <end position="47"/>
    </location>
</feature>
<feature type="compositionally biased region" description="Polar residues" evidence="1">
    <location>
        <begin position="1016"/>
        <end position="1027"/>
    </location>
</feature>
<dbReference type="Proteomes" id="UP000095280">
    <property type="component" value="Unplaced"/>
</dbReference>
<reference evidence="3" key="1">
    <citation type="submission" date="2016-11" db="UniProtKB">
        <authorList>
            <consortium name="WormBaseParasite"/>
        </authorList>
    </citation>
    <scope>IDENTIFICATION</scope>
</reference>
<proteinExistence type="predicted"/>
<dbReference type="WBParaSite" id="maker-uti_cns_0011538-snap-gene-0.4-mRNA-1">
    <property type="protein sequence ID" value="maker-uti_cns_0011538-snap-gene-0.4-mRNA-1"/>
    <property type="gene ID" value="maker-uti_cns_0011538-snap-gene-0.4"/>
</dbReference>
<accession>A0A1I8IDU1</accession>
<feature type="region of interest" description="Disordered" evidence="1">
    <location>
        <begin position="1555"/>
        <end position="1578"/>
    </location>
</feature>
<organism evidence="2 3">
    <name type="scientific">Macrostomum lignano</name>
    <dbReference type="NCBI Taxonomy" id="282301"/>
    <lineage>
        <taxon>Eukaryota</taxon>
        <taxon>Metazoa</taxon>
        <taxon>Spiralia</taxon>
        <taxon>Lophotrochozoa</taxon>
        <taxon>Platyhelminthes</taxon>
        <taxon>Rhabditophora</taxon>
        <taxon>Macrostomorpha</taxon>
        <taxon>Macrostomida</taxon>
        <taxon>Macrostomidae</taxon>
        <taxon>Macrostomum</taxon>
    </lineage>
</organism>
<feature type="compositionally biased region" description="Polar residues" evidence="1">
    <location>
        <begin position="1"/>
        <end position="26"/>
    </location>
</feature>